<keyword evidence="1" id="KW-1133">Transmembrane helix</keyword>
<organism evidence="3 4">
    <name type="scientific">Puniceicoccus vermicola</name>
    <dbReference type="NCBI Taxonomy" id="388746"/>
    <lineage>
        <taxon>Bacteria</taxon>
        <taxon>Pseudomonadati</taxon>
        <taxon>Verrucomicrobiota</taxon>
        <taxon>Opitutia</taxon>
        <taxon>Puniceicoccales</taxon>
        <taxon>Puniceicoccaceae</taxon>
        <taxon>Puniceicoccus</taxon>
    </lineage>
</organism>
<dbReference type="EMBL" id="JACHVA010000005">
    <property type="protein sequence ID" value="MBC2600198.1"/>
    <property type="molecule type" value="Genomic_DNA"/>
</dbReference>
<sequence length="268" mass="27618">MRTNLHHPFLPTVSFFCASLVLPASAAVVDDPDLYSVFDPSGGRSITNTASGATSASTLEALGDFGIIYEYGSFNQGTNIIAFSDETRSDLQISFSGAVSTSSSGAGASLSNNSYSTSPTSAIRFADNAETAAHILSTTLDLGSWDGSTFDGSVGGTSAFGFTLSAPDGAFSRLNSITVQFLDASSQTLSTQTISGVNSGSVGFYFGYQSNAADISSVTVDVSINEGSGSFLMGMDDIGFSSIPETSTYSLITGALGIGLVLFIRRRS</sequence>
<feature type="transmembrane region" description="Helical" evidence="1">
    <location>
        <begin position="247"/>
        <end position="264"/>
    </location>
</feature>
<feature type="signal peptide" evidence="2">
    <location>
        <begin position="1"/>
        <end position="26"/>
    </location>
</feature>
<dbReference type="AlphaFoldDB" id="A0A7X1E2T1"/>
<keyword evidence="1" id="KW-0812">Transmembrane</keyword>
<protein>
    <recommendedName>
        <fullName evidence="5">PEP-CTERM sorting domain-containing protein</fullName>
    </recommendedName>
</protein>
<evidence type="ECO:0000313" key="3">
    <source>
        <dbReference type="EMBL" id="MBC2600198.1"/>
    </source>
</evidence>
<gene>
    <name evidence="3" type="ORF">H5P30_00215</name>
</gene>
<keyword evidence="2" id="KW-0732">Signal</keyword>
<dbReference type="Proteomes" id="UP000525652">
    <property type="component" value="Unassembled WGS sequence"/>
</dbReference>
<comment type="caution">
    <text evidence="3">The sequence shown here is derived from an EMBL/GenBank/DDBJ whole genome shotgun (WGS) entry which is preliminary data.</text>
</comment>
<keyword evidence="4" id="KW-1185">Reference proteome</keyword>
<evidence type="ECO:0000256" key="1">
    <source>
        <dbReference type="SAM" id="Phobius"/>
    </source>
</evidence>
<feature type="chain" id="PRO_5030994305" description="PEP-CTERM sorting domain-containing protein" evidence="2">
    <location>
        <begin position="27"/>
        <end position="268"/>
    </location>
</feature>
<keyword evidence="1" id="KW-0472">Membrane</keyword>
<evidence type="ECO:0000313" key="4">
    <source>
        <dbReference type="Proteomes" id="UP000525652"/>
    </source>
</evidence>
<reference evidence="3 4" key="1">
    <citation type="submission" date="2020-07" db="EMBL/GenBank/DDBJ databases">
        <authorList>
            <person name="Feng X."/>
        </authorList>
    </citation>
    <scope>NUCLEOTIDE SEQUENCE [LARGE SCALE GENOMIC DNA]</scope>
    <source>
        <strain evidence="3 4">JCM14086</strain>
    </source>
</reference>
<evidence type="ECO:0000256" key="2">
    <source>
        <dbReference type="SAM" id="SignalP"/>
    </source>
</evidence>
<dbReference type="RefSeq" id="WP_185690956.1">
    <property type="nucleotide sequence ID" value="NZ_JACHVA010000005.1"/>
</dbReference>
<name>A0A7X1E2T1_9BACT</name>
<evidence type="ECO:0008006" key="5">
    <source>
        <dbReference type="Google" id="ProtNLM"/>
    </source>
</evidence>
<proteinExistence type="predicted"/>
<accession>A0A7X1E2T1</accession>